<feature type="repeat" description="Pumilio" evidence="2">
    <location>
        <begin position="309"/>
        <end position="344"/>
    </location>
</feature>
<feature type="region of interest" description="Disordered" evidence="3">
    <location>
        <begin position="177"/>
        <end position="202"/>
    </location>
</feature>
<feature type="domain" description="PUM-HD" evidence="4">
    <location>
        <begin position="286"/>
        <end position="624"/>
    </location>
</feature>
<dbReference type="SUPFAM" id="SSF48371">
    <property type="entry name" value="ARM repeat"/>
    <property type="match status" value="1"/>
</dbReference>
<sequence>MTNQTPTNQSAIISSKRLLTLSTQDILFGKSENFKKESNQQENNDQLPKRRIRTSPSYESLSGGTDFDLYRNSTSNISFFNHKNLFPFDLSYSGSYSQKYGKPPIISYDPLTKNGTEQSMTRSTSLSSLLPTKMSNLKSNFQNMNLEKKPKNQNHLRVKKKSILRVRSFDHIPKKQQKLLNKSQTAHDLRLHPSTLPEKDFSANKEFQKSILSKTINTQQQQQQQQQQYINEQQQNFTQTQNKPQIQNKQQSINPNVYQYQTTNYDYNQNFINQNYSNQNQINQYNNNTNYQQSYNNEYQQQGYSPINEHIGNIYKISQNQYGCRFLQDMLYLNDPNVIAIIFNELLTNFHELMKDQFGNYLCQKLFLSCTDKQIYEVLKEIQLLIIPISTNIYGTRAIQKLIDCITTKQQQDLFFNSISINLIGLINNGNGNHVIQKCFLHFPHQRNQLIFQAIIDNFMMIACHKHGCCVMQRCIDFTPKVYRDKLTDLIIGNCLKLIQNPFANYVIQYMLNTDIRADEITKSIQGKMIQLSTHKFSSNVLEKCLRVANEKTRKILIDEFIENPESMKSLLLDPFANYVIQTSIKLSTNSQYQKFVNIIRPLIPYLKNSPCYKKIQLLVNNNNNEKNVVNSNKTNLNNNSNNYNNNSNNSNNNLNNTNINFHNNNNMHFKNRNKQNEKNNNYFSNVQNFKMNKQKNRYQEPNYHRKQRGGGYSNKNNTFN</sequence>
<proteinExistence type="predicted"/>
<dbReference type="InterPro" id="IPR016024">
    <property type="entry name" value="ARM-type_fold"/>
</dbReference>
<feature type="region of interest" description="Disordered" evidence="3">
    <location>
        <begin position="693"/>
        <end position="721"/>
    </location>
</feature>
<dbReference type="PANTHER" id="PTHR12537">
    <property type="entry name" value="RNA BINDING PROTEIN PUMILIO-RELATED"/>
    <property type="match status" value="1"/>
</dbReference>
<dbReference type="InterPro" id="IPR001313">
    <property type="entry name" value="Pumilio_RNA-bd_rpt"/>
</dbReference>
<dbReference type="PANTHER" id="PTHR12537:SF13">
    <property type="entry name" value="PUMILIO HOMOLOGY DOMAIN FAMILY MEMBER 4"/>
    <property type="match status" value="1"/>
</dbReference>
<keyword evidence="6" id="KW-1185">Reference proteome</keyword>
<dbReference type="InterPro" id="IPR011989">
    <property type="entry name" value="ARM-like"/>
</dbReference>
<accession>A0ABQ8YRB2</accession>
<dbReference type="Proteomes" id="UP001150062">
    <property type="component" value="Unassembled WGS sequence"/>
</dbReference>
<feature type="repeat" description="Pumilio" evidence="2">
    <location>
        <begin position="381"/>
        <end position="417"/>
    </location>
</feature>
<dbReference type="InterPro" id="IPR033133">
    <property type="entry name" value="PUM-HD"/>
</dbReference>
<dbReference type="Gene3D" id="1.25.10.10">
    <property type="entry name" value="Leucine-rich Repeat Variant"/>
    <property type="match status" value="1"/>
</dbReference>
<feature type="compositionally biased region" description="Low complexity" evidence="3">
    <location>
        <begin position="627"/>
        <end position="669"/>
    </location>
</feature>
<keyword evidence="1" id="KW-0677">Repeat</keyword>
<feature type="region of interest" description="Disordered" evidence="3">
    <location>
        <begin position="627"/>
        <end position="681"/>
    </location>
</feature>
<gene>
    <name evidence="5" type="ORF">M0813_18670</name>
</gene>
<name>A0ABQ8YRB2_9EUKA</name>
<feature type="repeat" description="Pumilio" evidence="2">
    <location>
        <begin position="454"/>
        <end position="489"/>
    </location>
</feature>
<dbReference type="EMBL" id="JAOAOG010000127">
    <property type="protein sequence ID" value="KAJ6247145.1"/>
    <property type="molecule type" value="Genomic_DNA"/>
</dbReference>
<protein>
    <submittedName>
        <fullName evidence="5">Pumilio homology domain family member 4</fullName>
    </submittedName>
</protein>
<feature type="repeat" description="Pumilio" evidence="2">
    <location>
        <begin position="560"/>
        <end position="598"/>
    </location>
</feature>
<evidence type="ECO:0000256" key="1">
    <source>
        <dbReference type="ARBA" id="ARBA00022737"/>
    </source>
</evidence>
<feature type="compositionally biased region" description="Basic and acidic residues" evidence="3">
    <location>
        <begin position="185"/>
        <end position="202"/>
    </location>
</feature>
<reference evidence="5" key="1">
    <citation type="submission" date="2022-08" db="EMBL/GenBank/DDBJ databases">
        <title>Novel sulfate-reducing endosymbionts in the free-living metamonad Anaeramoeba.</title>
        <authorList>
            <person name="Jerlstrom-Hultqvist J."/>
            <person name="Cepicka I."/>
            <person name="Gallot-Lavallee L."/>
            <person name="Salas-Leiva D."/>
            <person name="Curtis B.A."/>
            <person name="Zahonova K."/>
            <person name="Pipaliya S."/>
            <person name="Dacks J."/>
            <person name="Roger A.J."/>
        </authorList>
    </citation>
    <scope>NUCLEOTIDE SEQUENCE</scope>
    <source>
        <strain evidence="5">Schooner1</strain>
    </source>
</reference>
<dbReference type="Pfam" id="PF00806">
    <property type="entry name" value="PUF"/>
    <property type="match status" value="8"/>
</dbReference>
<evidence type="ECO:0000259" key="4">
    <source>
        <dbReference type="PROSITE" id="PS50303"/>
    </source>
</evidence>
<evidence type="ECO:0000313" key="5">
    <source>
        <dbReference type="EMBL" id="KAJ6247145.1"/>
    </source>
</evidence>
<evidence type="ECO:0000313" key="6">
    <source>
        <dbReference type="Proteomes" id="UP001150062"/>
    </source>
</evidence>
<evidence type="ECO:0000256" key="2">
    <source>
        <dbReference type="PROSITE-ProRule" id="PRU00317"/>
    </source>
</evidence>
<feature type="repeat" description="Pumilio" evidence="2">
    <location>
        <begin position="345"/>
        <end position="380"/>
    </location>
</feature>
<dbReference type="SMART" id="SM00025">
    <property type="entry name" value="Pumilio"/>
    <property type="match status" value="8"/>
</dbReference>
<comment type="caution">
    <text evidence="5">The sequence shown here is derived from an EMBL/GenBank/DDBJ whole genome shotgun (WGS) entry which is preliminary data.</text>
</comment>
<dbReference type="PROSITE" id="PS50302">
    <property type="entry name" value="PUM"/>
    <property type="match status" value="6"/>
</dbReference>
<evidence type="ECO:0000256" key="3">
    <source>
        <dbReference type="SAM" id="MobiDB-lite"/>
    </source>
</evidence>
<organism evidence="5 6">
    <name type="scientific">Anaeramoeba flamelloides</name>
    <dbReference type="NCBI Taxonomy" id="1746091"/>
    <lineage>
        <taxon>Eukaryota</taxon>
        <taxon>Metamonada</taxon>
        <taxon>Anaeramoebidae</taxon>
        <taxon>Anaeramoeba</taxon>
    </lineage>
</organism>
<dbReference type="InterPro" id="IPR033712">
    <property type="entry name" value="Pumilio_RNA-bd"/>
</dbReference>
<dbReference type="PROSITE" id="PS50303">
    <property type="entry name" value="PUM_HD"/>
    <property type="match status" value="1"/>
</dbReference>
<dbReference type="CDD" id="cd07920">
    <property type="entry name" value="Pumilio"/>
    <property type="match status" value="1"/>
</dbReference>
<feature type="repeat" description="Pumilio" evidence="2">
    <location>
        <begin position="524"/>
        <end position="559"/>
    </location>
</feature>